<name>W5M2X0_LEPOC</name>
<protein>
    <submittedName>
        <fullName evidence="4">Uncharacterized protein</fullName>
    </submittedName>
</protein>
<feature type="coiled-coil region" evidence="3">
    <location>
        <begin position="236"/>
        <end position="270"/>
    </location>
</feature>
<dbReference type="FunFam" id="1.20.58.60:FF:000059">
    <property type="entry name" value="Spectrin beta chain"/>
    <property type="match status" value="1"/>
</dbReference>
<proteinExistence type="predicted"/>
<dbReference type="Bgee" id="ENSLOCG00000002333">
    <property type="expression patterns" value="Expressed in camera-type eye and 12 other cell types or tissues"/>
</dbReference>
<dbReference type="SUPFAM" id="SSF46966">
    <property type="entry name" value="Spectrin repeat"/>
    <property type="match status" value="6"/>
</dbReference>
<dbReference type="AlphaFoldDB" id="W5M2X0"/>
<dbReference type="EMBL" id="AHAT01033075">
    <property type="status" value="NOT_ANNOTATED_CDS"/>
    <property type="molecule type" value="Genomic_DNA"/>
</dbReference>
<keyword evidence="5" id="KW-1185">Reference proteome</keyword>
<evidence type="ECO:0000313" key="5">
    <source>
        <dbReference type="Proteomes" id="UP000018468"/>
    </source>
</evidence>
<dbReference type="InParanoid" id="W5M2X0"/>
<dbReference type="STRING" id="7918.ENSLOCP00000002728"/>
<reference evidence="4" key="2">
    <citation type="submission" date="2025-08" db="UniProtKB">
        <authorList>
            <consortium name="Ensembl"/>
        </authorList>
    </citation>
    <scope>IDENTIFICATION</scope>
</reference>
<dbReference type="Proteomes" id="UP000018468">
    <property type="component" value="Linkage group LG28"/>
</dbReference>
<dbReference type="GO" id="GO:0003779">
    <property type="term" value="F:actin binding"/>
    <property type="evidence" value="ECO:0007669"/>
    <property type="project" value="UniProtKB-KW"/>
</dbReference>
<dbReference type="CDD" id="cd00176">
    <property type="entry name" value="SPEC"/>
    <property type="match status" value="3"/>
</dbReference>
<keyword evidence="2" id="KW-0009">Actin-binding</keyword>
<evidence type="ECO:0000256" key="1">
    <source>
        <dbReference type="ARBA" id="ARBA00022737"/>
    </source>
</evidence>
<dbReference type="InterPro" id="IPR002017">
    <property type="entry name" value="Spectrin_repeat"/>
</dbReference>
<dbReference type="Ensembl" id="ENSLOCT00000002734.1">
    <property type="protein sequence ID" value="ENSLOCP00000002728.1"/>
    <property type="gene ID" value="ENSLOCG00000002333.1"/>
</dbReference>
<dbReference type="Gene3D" id="1.20.58.60">
    <property type="match status" value="4"/>
</dbReference>
<keyword evidence="3" id="KW-0175">Coiled coil</keyword>
<feature type="coiled-coil region" evidence="3">
    <location>
        <begin position="342"/>
        <end position="369"/>
    </location>
</feature>
<dbReference type="FunFam" id="1.20.58.60:FF:000028">
    <property type="entry name" value="Spectrin beta chain"/>
    <property type="match status" value="1"/>
</dbReference>
<feature type="coiled-coil region" evidence="3">
    <location>
        <begin position="481"/>
        <end position="519"/>
    </location>
</feature>
<evidence type="ECO:0000313" key="4">
    <source>
        <dbReference type="Ensembl" id="ENSLOCP00000002728.1"/>
    </source>
</evidence>
<evidence type="ECO:0000256" key="2">
    <source>
        <dbReference type="ARBA" id="ARBA00023203"/>
    </source>
</evidence>
<dbReference type="GeneTree" id="ENSGT00940000158847"/>
<reference evidence="4" key="3">
    <citation type="submission" date="2025-09" db="UniProtKB">
        <authorList>
            <consortium name="Ensembl"/>
        </authorList>
    </citation>
    <scope>IDENTIFICATION</scope>
</reference>
<dbReference type="FunFam" id="1.20.58.60:FF:000049">
    <property type="entry name" value="Spectrin beta chain"/>
    <property type="match status" value="1"/>
</dbReference>
<dbReference type="EMBL" id="AHAT01033074">
    <property type="status" value="NOT_ANNOTATED_CDS"/>
    <property type="molecule type" value="Genomic_DNA"/>
</dbReference>
<accession>W5M2X0</accession>
<dbReference type="SMART" id="SM00150">
    <property type="entry name" value="SPEC"/>
    <property type="match status" value="6"/>
</dbReference>
<keyword evidence="1" id="KW-0677">Repeat</keyword>
<dbReference type="Pfam" id="PF00435">
    <property type="entry name" value="Spectrin"/>
    <property type="match status" value="6"/>
</dbReference>
<dbReference type="HOGENOM" id="CLU_449012_0_0_1"/>
<sequence>MEAWIMETLRRVAGPEVGHDEFSTQALARKQREVEDEIHSHRPLIDSLHEQALALPPARARAPQVEGRLPAIEQRYEELGALAAARRQALEGALALYRMFSEAGACLLWVGEKEQWLHAMEIPEKLEDLEVVQQRFETLEPEMNNLGARISDVNQVSQQLLSTDNCNKEQIHSTQDQLNTRWSEFQSLADQKKQALESALNIQNYHLECNESRTWMREKTKVIESTQGLGNDLAGVMALQRKLTGMERDLEAIQGKLDGLRGEAHKLAREHPEQGEQIQARLAEIQEVWEELNGTMKRREESLGEASKLQGFLRDLDDFQAWLSRTQTAVASEDIPTSLAEAERLLAQHEGIKNEVDNYREDYQKMRAVGEEVTRGQTDAQYMFLGQRLQALDTGWNELRRMWENRHNLLAQAFDFQTFLRDAMQAEGFLNNQEYVLSHTEMPSTLQGAEAAIRKHEDFLTTMEASEEKIHGVVDSGRRLMAEGNANADKIQEKADSIQERHQKNKQAASELLAKLKDNRELQHFLQDSQELTLWINEKMLTAQDMSYDEARNLHSKWQKHQAFTAELASNKDWLDKIDKVGGWSAGQERGGGVCWRDRTARSMRTVQ</sequence>
<dbReference type="PANTHER" id="PTHR11915">
    <property type="entry name" value="SPECTRIN/FILAMIN RELATED CYTOSKELETAL PROTEIN"/>
    <property type="match status" value="1"/>
</dbReference>
<reference evidence="5" key="1">
    <citation type="submission" date="2011-12" db="EMBL/GenBank/DDBJ databases">
        <title>The Draft Genome of Lepisosteus oculatus.</title>
        <authorList>
            <consortium name="The Broad Institute Genome Assembly &amp; Analysis Group"/>
            <consortium name="Computational R&amp;D Group"/>
            <consortium name="and Sequencing Platform"/>
            <person name="Di Palma F."/>
            <person name="Alfoldi J."/>
            <person name="Johnson J."/>
            <person name="Berlin A."/>
            <person name="Gnerre S."/>
            <person name="Jaffe D."/>
            <person name="MacCallum I."/>
            <person name="Young S."/>
            <person name="Walker B.J."/>
            <person name="Lander E.S."/>
            <person name="Lindblad-Toh K."/>
        </authorList>
    </citation>
    <scope>NUCLEOTIDE SEQUENCE [LARGE SCALE GENOMIC DNA]</scope>
</reference>
<evidence type="ECO:0000256" key="3">
    <source>
        <dbReference type="SAM" id="Coils"/>
    </source>
</evidence>
<dbReference type="OMA" id="SEEWHET"/>
<dbReference type="eggNOG" id="KOG0517">
    <property type="taxonomic scope" value="Eukaryota"/>
</dbReference>
<organism evidence="4 5">
    <name type="scientific">Lepisosteus oculatus</name>
    <name type="common">Spotted gar</name>
    <dbReference type="NCBI Taxonomy" id="7918"/>
    <lineage>
        <taxon>Eukaryota</taxon>
        <taxon>Metazoa</taxon>
        <taxon>Chordata</taxon>
        <taxon>Craniata</taxon>
        <taxon>Vertebrata</taxon>
        <taxon>Euteleostomi</taxon>
        <taxon>Actinopterygii</taxon>
        <taxon>Neopterygii</taxon>
        <taxon>Holostei</taxon>
        <taxon>Semionotiformes</taxon>
        <taxon>Lepisosteidae</taxon>
        <taxon>Lepisosteus</taxon>
    </lineage>
</organism>
<dbReference type="InterPro" id="IPR018159">
    <property type="entry name" value="Spectrin/alpha-actinin"/>
</dbReference>